<evidence type="ECO:0000313" key="7">
    <source>
        <dbReference type="EMBL" id="KAI3953702.1"/>
    </source>
</evidence>
<evidence type="ECO:0000313" key="8">
    <source>
        <dbReference type="Proteomes" id="UP001202328"/>
    </source>
</evidence>
<keyword evidence="1" id="KW-0805">Transcription regulation</keyword>
<keyword evidence="3" id="KW-0804">Transcription</keyword>
<feature type="region of interest" description="Disordered" evidence="5">
    <location>
        <begin position="1"/>
        <end position="35"/>
    </location>
</feature>
<gene>
    <name evidence="7" type="ORF">MKW98_017526</name>
</gene>
<evidence type="ECO:0000256" key="3">
    <source>
        <dbReference type="ARBA" id="ARBA00023163"/>
    </source>
</evidence>
<name>A0AAD4TE70_9MAGN</name>
<dbReference type="Pfam" id="PF02365">
    <property type="entry name" value="NAM"/>
    <property type="match status" value="1"/>
</dbReference>
<dbReference type="PANTHER" id="PTHR31719">
    <property type="entry name" value="NAC TRANSCRIPTION FACTOR 56"/>
    <property type="match status" value="1"/>
</dbReference>
<dbReference type="Gene3D" id="2.170.150.80">
    <property type="entry name" value="NAC domain"/>
    <property type="match status" value="1"/>
</dbReference>
<evidence type="ECO:0000256" key="2">
    <source>
        <dbReference type="ARBA" id="ARBA00023125"/>
    </source>
</evidence>
<feature type="compositionally biased region" description="Basic and acidic residues" evidence="5">
    <location>
        <begin position="107"/>
        <end position="123"/>
    </location>
</feature>
<evidence type="ECO:0000256" key="1">
    <source>
        <dbReference type="ARBA" id="ARBA00023015"/>
    </source>
</evidence>
<keyword evidence="8" id="KW-1185">Reference proteome</keyword>
<dbReference type="InterPro" id="IPR036093">
    <property type="entry name" value="NAC_dom_sf"/>
</dbReference>
<dbReference type="GO" id="GO:0003677">
    <property type="term" value="F:DNA binding"/>
    <property type="evidence" value="ECO:0007669"/>
    <property type="project" value="UniProtKB-KW"/>
</dbReference>
<dbReference type="Proteomes" id="UP001202328">
    <property type="component" value="Unassembled WGS sequence"/>
</dbReference>
<dbReference type="PANTHER" id="PTHR31719:SF94">
    <property type="entry name" value="PROTEIN ATAF2"/>
    <property type="match status" value="1"/>
</dbReference>
<dbReference type="InterPro" id="IPR003441">
    <property type="entry name" value="NAC-dom"/>
</dbReference>
<reference evidence="7" key="1">
    <citation type="submission" date="2022-04" db="EMBL/GenBank/DDBJ databases">
        <title>A functionally conserved STORR gene fusion in Papaver species that diverged 16.8 million years ago.</title>
        <authorList>
            <person name="Catania T."/>
        </authorList>
    </citation>
    <scope>NUCLEOTIDE SEQUENCE</scope>
    <source>
        <strain evidence="7">S-188037</strain>
    </source>
</reference>
<comment type="caution">
    <text evidence="7">The sequence shown here is derived from an EMBL/GenBank/DDBJ whole genome shotgun (WGS) entry which is preliminary data.</text>
</comment>
<dbReference type="AlphaFoldDB" id="A0AAD4TE70"/>
<organism evidence="7 8">
    <name type="scientific">Papaver atlanticum</name>
    <dbReference type="NCBI Taxonomy" id="357466"/>
    <lineage>
        <taxon>Eukaryota</taxon>
        <taxon>Viridiplantae</taxon>
        <taxon>Streptophyta</taxon>
        <taxon>Embryophyta</taxon>
        <taxon>Tracheophyta</taxon>
        <taxon>Spermatophyta</taxon>
        <taxon>Magnoliopsida</taxon>
        <taxon>Ranunculales</taxon>
        <taxon>Papaveraceae</taxon>
        <taxon>Papaveroideae</taxon>
        <taxon>Papaver</taxon>
    </lineage>
</organism>
<dbReference type="PROSITE" id="PS51005">
    <property type="entry name" value="NAC"/>
    <property type="match status" value="1"/>
</dbReference>
<protein>
    <recommendedName>
        <fullName evidence="6">NAC domain-containing protein</fullName>
    </recommendedName>
</protein>
<accession>A0AAD4TE70</accession>
<feature type="region of interest" description="Disordered" evidence="5">
    <location>
        <begin position="107"/>
        <end position="136"/>
    </location>
</feature>
<keyword evidence="4" id="KW-0539">Nucleus</keyword>
<evidence type="ECO:0000256" key="5">
    <source>
        <dbReference type="SAM" id="MobiDB-lite"/>
    </source>
</evidence>
<evidence type="ECO:0000256" key="4">
    <source>
        <dbReference type="ARBA" id="ARBA00023242"/>
    </source>
</evidence>
<proteinExistence type="predicted"/>
<dbReference type="GO" id="GO:0006355">
    <property type="term" value="P:regulation of DNA-templated transcription"/>
    <property type="evidence" value="ECO:0007669"/>
    <property type="project" value="InterPro"/>
</dbReference>
<feature type="compositionally biased region" description="Polar residues" evidence="5">
    <location>
        <begin position="25"/>
        <end position="35"/>
    </location>
</feature>
<dbReference type="EMBL" id="JAJJMB010002020">
    <property type="protein sequence ID" value="KAI3953702.1"/>
    <property type="molecule type" value="Genomic_DNA"/>
</dbReference>
<dbReference type="SUPFAM" id="SSF101941">
    <property type="entry name" value="NAC domain"/>
    <property type="match status" value="1"/>
</dbReference>
<keyword evidence="2" id="KW-0238">DNA-binding</keyword>
<sequence>MGDQNIVSNSDSSPSEKNSPAADQFTCSTTQCSGSSRPIGFRFKPTDAELISNFLCKKIRGQQLESNDIQQVNLRDFTYADLTEKYKEYAVYGSEWYFFTTRERKYPKGGRPRRDAGNHEGHWKASGKAKPIQDEHKRKIGSKQTLFYRIFNKDSSTKESTITDVKMDEYVAEIAAVPDTNMESVSDTVKPFTDFCLCKIYKNPSKSPGNSDSPTDGDAQEMQFVDPFPWFGNNLSVEEENERWEMELKEENQTNAYF</sequence>
<feature type="compositionally biased region" description="Low complexity" evidence="5">
    <location>
        <begin position="8"/>
        <end position="20"/>
    </location>
</feature>
<evidence type="ECO:0000259" key="6">
    <source>
        <dbReference type="PROSITE" id="PS51005"/>
    </source>
</evidence>
<feature type="domain" description="NAC" evidence="6">
    <location>
        <begin position="37"/>
        <end position="203"/>
    </location>
</feature>